<gene>
    <name evidence="1" type="ORF">CP500_011340</name>
</gene>
<name>A0A2G4F0Q0_9CYAN</name>
<organism evidence="1 2">
    <name type="scientific">Tychonema bourrellyi FEM_GT703</name>
    <dbReference type="NCBI Taxonomy" id="2040638"/>
    <lineage>
        <taxon>Bacteria</taxon>
        <taxon>Bacillati</taxon>
        <taxon>Cyanobacteriota</taxon>
        <taxon>Cyanophyceae</taxon>
        <taxon>Oscillatoriophycideae</taxon>
        <taxon>Oscillatoriales</taxon>
        <taxon>Microcoleaceae</taxon>
        <taxon>Tychonema</taxon>
    </lineage>
</organism>
<dbReference type="RefSeq" id="WP_096828707.1">
    <property type="nucleotide sequence ID" value="NZ_NXIB02000056.1"/>
</dbReference>
<dbReference type="OrthoDB" id="574638at2"/>
<sequence length="228" mass="25384">MYKPPFSQAQLDRTVLSKAYAIAQKAWHHNLAKLMTCVVILLPANLAFSAPTYLGSEPNTETDSAKFTQKVNIILAQESTQLPLSIRYGGTEAIRGFVLLELIVPNRDTTQPAYGGKLRLYDVHLAKMFETSHFLCQQFRGVSGYEWVYSAGNGSIRMGKFKISCSLASEMASTYGLGKLERTSIARDTEGGTPESDVYSIPILDITGSKVQRWMNFAQNFKPTIRTR</sequence>
<dbReference type="Proteomes" id="UP000226442">
    <property type="component" value="Unassembled WGS sequence"/>
</dbReference>
<dbReference type="EMBL" id="NXIB02000056">
    <property type="protein sequence ID" value="PHX55331.1"/>
    <property type="molecule type" value="Genomic_DNA"/>
</dbReference>
<accession>A0A2G4F0Q0</accession>
<protein>
    <submittedName>
        <fullName evidence="1">Uncharacterized protein</fullName>
    </submittedName>
</protein>
<evidence type="ECO:0000313" key="1">
    <source>
        <dbReference type="EMBL" id="PHX55331.1"/>
    </source>
</evidence>
<evidence type="ECO:0000313" key="2">
    <source>
        <dbReference type="Proteomes" id="UP000226442"/>
    </source>
</evidence>
<proteinExistence type="predicted"/>
<keyword evidence="2" id="KW-1185">Reference proteome</keyword>
<comment type="caution">
    <text evidence="1">The sequence shown here is derived from an EMBL/GenBank/DDBJ whole genome shotgun (WGS) entry which is preliminary data.</text>
</comment>
<dbReference type="AlphaFoldDB" id="A0A2G4F0Q0"/>
<reference evidence="1" key="1">
    <citation type="submission" date="2017-10" db="EMBL/GenBank/DDBJ databases">
        <title>Draft genome sequence of the planktic cyanobacteria Tychonema bourrellyi isolated from alpine lentic freshwater.</title>
        <authorList>
            <person name="Tett A."/>
            <person name="Armanini F."/>
            <person name="Asnicar F."/>
            <person name="Boscaini A."/>
            <person name="Pasolli E."/>
            <person name="Zolfo M."/>
            <person name="Donati C."/>
            <person name="Salmaso N."/>
            <person name="Segata N."/>
        </authorList>
    </citation>
    <scope>NUCLEOTIDE SEQUENCE</scope>
    <source>
        <strain evidence="1">FEM_GT703</strain>
    </source>
</reference>